<dbReference type="STRING" id="1125712.HMPREF1316_0875"/>
<comment type="cofactor">
    <cofactor evidence="6">
        <name>Mg(2+)</name>
        <dbReference type="ChEBI" id="CHEBI:18420"/>
    </cofactor>
    <text evidence="6">Binds 1 Mg(2+) ion per trimer.</text>
</comment>
<feature type="modified residue" description="Phosphohistidine; by HPr" evidence="7">
    <location>
        <position position="77"/>
    </location>
</feature>
<evidence type="ECO:0000256" key="5">
    <source>
        <dbReference type="PIRSR" id="PIRSR000699-1"/>
    </source>
</evidence>
<dbReference type="GO" id="GO:0009401">
    <property type="term" value="P:phosphoenolpyruvate-dependent sugar phosphotransferase system"/>
    <property type="evidence" value="ECO:0007669"/>
    <property type="project" value="UniProtKB-KW"/>
</dbReference>
<evidence type="ECO:0000256" key="1">
    <source>
        <dbReference type="ARBA" id="ARBA00022448"/>
    </source>
</evidence>
<protein>
    <submittedName>
        <fullName evidence="8">Putative lactose-specific phosphotransferase enzyme IIA component</fullName>
    </submittedName>
</protein>
<keyword evidence="3 8" id="KW-0808">Transferase</keyword>
<evidence type="ECO:0000256" key="4">
    <source>
        <dbReference type="ARBA" id="ARBA00022683"/>
    </source>
</evidence>
<dbReference type="InterPro" id="IPR036542">
    <property type="entry name" value="PTS_IIA_lac/cel_sf"/>
</dbReference>
<dbReference type="Proteomes" id="UP000016638">
    <property type="component" value="Unassembled WGS sequence"/>
</dbReference>
<dbReference type="SUPFAM" id="SSF46973">
    <property type="entry name" value="Enzyme IIa from lactose specific PTS, IIa-lac"/>
    <property type="match status" value="1"/>
</dbReference>
<dbReference type="PROSITE" id="PS51095">
    <property type="entry name" value="PTS_EIIA_TYPE_3"/>
    <property type="match status" value="1"/>
</dbReference>
<dbReference type="InterPro" id="IPR003188">
    <property type="entry name" value="PTS_IIA_lac/cel"/>
</dbReference>
<evidence type="ECO:0000313" key="8">
    <source>
        <dbReference type="EMBL" id="ERL06043.1"/>
    </source>
</evidence>
<dbReference type="AlphaFoldDB" id="U2TIJ1"/>
<comment type="caution">
    <text evidence="8">The sequence shown here is derived from an EMBL/GenBank/DDBJ whole genome shotgun (WGS) entry which is preliminary data.</text>
</comment>
<evidence type="ECO:0000256" key="2">
    <source>
        <dbReference type="ARBA" id="ARBA00022597"/>
    </source>
</evidence>
<dbReference type="GO" id="GO:0046872">
    <property type="term" value="F:metal ion binding"/>
    <property type="evidence" value="ECO:0007669"/>
    <property type="project" value="UniProtKB-KW"/>
</dbReference>
<keyword evidence="4" id="KW-0598">Phosphotransferase system</keyword>
<dbReference type="RefSeq" id="WP_021727428.1">
    <property type="nucleotide sequence ID" value="NZ_AWEZ01000073.1"/>
</dbReference>
<dbReference type="CDD" id="cd00215">
    <property type="entry name" value="PTS_IIA_lac"/>
    <property type="match status" value="1"/>
</dbReference>
<keyword evidence="6" id="KW-0460">Magnesium</keyword>
<dbReference type="eggNOG" id="COG1447">
    <property type="taxonomic scope" value="Bacteria"/>
</dbReference>
<feature type="binding site" evidence="6">
    <location>
        <position position="80"/>
    </location>
    <ligand>
        <name>Mg(2+)</name>
        <dbReference type="ChEBI" id="CHEBI:18420"/>
        <note>ligand shared between all trimeric partners</note>
    </ligand>
</feature>
<evidence type="ECO:0000256" key="3">
    <source>
        <dbReference type="ARBA" id="ARBA00022679"/>
    </source>
</evidence>
<keyword evidence="2" id="KW-0762">Sugar transport</keyword>
<evidence type="ECO:0000313" key="9">
    <source>
        <dbReference type="Proteomes" id="UP000016638"/>
    </source>
</evidence>
<proteinExistence type="predicted"/>
<dbReference type="Pfam" id="PF02255">
    <property type="entry name" value="PTS_IIA"/>
    <property type="match status" value="1"/>
</dbReference>
<dbReference type="PIRSF" id="PIRSF000699">
    <property type="entry name" value="PTS_IILac_III"/>
    <property type="match status" value="1"/>
</dbReference>
<organism evidence="8 9">
    <name type="scientific">Olsenella profusa F0195</name>
    <dbReference type="NCBI Taxonomy" id="1125712"/>
    <lineage>
        <taxon>Bacteria</taxon>
        <taxon>Bacillati</taxon>
        <taxon>Actinomycetota</taxon>
        <taxon>Coriobacteriia</taxon>
        <taxon>Coriobacteriales</taxon>
        <taxon>Atopobiaceae</taxon>
        <taxon>Olsenella</taxon>
    </lineage>
</organism>
<reference evidence="8 9" key="1">
    <citation type="submission" date="2013-08" db="EMBL/GenBank/DDBJ databases">
        <authorList>
            <person name="Durkin A.S."/>
            <person name="Haft D.R."/>
            <person name="McCorrison J."/>
            <person name="Torralba M."/>
            <person name="Gillis M."/>
            <person name="Haft D.H."/>
            <person name="Methe B."/>
            <person name="Sutton G."/>
            <person name="Nelson K.E."/>
        </authorList>
    </citation>
    <scope>NUCLEOTIDE SEQUENCE [LARGE SCALE GENOMIC DNA]</scope>
    <source>
        <strain evidence="8 9">F0195</strain>
    </source>
</reference>
<keyword evidence="9" id="KW-1185">Reference proteome</keyword>
<dbReference type="PANTHER" id="PTHR34382:SF7">
    <property type="entry name" value="PTS SYSTEM N,N'-DIACETYLCHITOBIOSE-SPECIFIC EIIA COMPONENT"/>
    <property type="match status" value="1"/>
</dbReference>
<sequence>MDEESVQTSFEIIAMSGEARSKAYEALGSAKEGDFEVASSLLGEAQSALDKAHNIQTSLITRAARGESMTLDILLVHSQDHLMTSILALELIQELMELYRLRAEDRKETA</sequence>
<evidence type="ECO:0000256" key="6">
    <source>
        <dbReference type="PIRSR" id="PIRSR000699-2"/>
    </source>
</evidence>
<name>U2TIJ1_9ACTN</name>
<dbReference type="PANTHER" id="PTHR34382">
    <property type="entry name" value="PTS SYSTEM N,N'-DIACETYLCHITOBIOSE-SPECIFIC EIIA COMPONENT"/>
    <property type="match status" value="1"/>
</dbReference>
<dbReference type="GO" id="GO:0016740">
    <property type="term" value="F:transferase activity"/>
    <property type="evidence" value="ECO:0007669"/>
    <property type="project" value="UniProtKB-KW"/>
</dbReference>
<keyword evidence="1" id="KW-0813">Transport</keyword>
<accession>U2TIJ1</accession>
<dbReference type="OrthoDB" id="350602at2"/>
<keyword evidence="6" id="KW-0479">Metal-binding</keyword>
<gene>
    <name evidence="8" type="ORF">HMPREF1316_0875</name>
</gene>
<evidence type="ECO:0000256" key="7">
    <source>
        <dbReference type="PROSITE-ProRule" id="PRU00418"/>
    </source>
</evidence>
<dbReference type="PATRIC" id="fig|1125712.3.peg.2542"/>
<dbReference type="EMBL" id="AWEZ01000073">
    <property type="protein sequence ID" value="ERL06043.1"/>
    <property type="molecule type" value="Genomic_DNA"/>
</dbReference>
<feature type="active site" description="Tele-phosphohistidine intermediate" evidence="5">
    <location>
        <position position="77"/>
    </location>
</feature>
<dbReference type="Gene3D" id="1.20.58.80">
    <property type="entry name" value="Phosphotransferase system, lactose/cellobiose-type IIA subunit"/>
    <property type="match status" value="1"/>
</dbReference>